<feature type="transmembrane region" description="Helical" evidence="5">
    <location>
        <begin position="360"/>
        <end position="379"/>
    </location>
</feature>
<dbReference type="EMBL" id="AGXS01000024">
    <property type="protein sequence ID" value="EIY46087.1"/>
    <property type="molecule type" value="Genomic_DNA"/>
</dbReference>
<evidence type="ECO:0000313" key="8">
    <source>
        <dbReference type="Proteomes" id="UP000003089"/>
    </source>
</evidence>
<keyword evidence="3 5" id="KW-1133">Transmembrane helix</keyword>
<feature type="domain" description="O-antigen ligase-related" evidence="6">
    <location>
        <begin position="194"/>
        <end position="299"/>
    </location>
</feature>
<evidence type="ECO:0000256" key="5">
    <source>
        <dbReference type="SAM" id="Phobius"/>
    </source>
</evidence>
<feature type="transmembrane region" description="Helical" evidence="5">
    <location>
        <begin position="51"/>
        <end position="69"/>
    </location>
</feature>
<feature type="transmembrane region" description="Helical" evidence="5">
    <location>
        <begin position="318"/>
        <end position="340"/>
    </location>
</feature>
<dbReference type="HOGENOM" id="CLU_677328_0_0_10"/>
<dbReference type="RefSeq" id="WP_002561537.1">
    <property type="nucleotide sequence ID" value="NZ_JH724315.1"/>
</dbReference>
<dbReference type="PANTHER" id="PTHR37422">
    <property type="entry name" value="TEICHURONIC ACID BIOSYNTHESIS PROTEIN TUAE"/>
    <property type="match status" value="1"/>
</dbReference>
<feature type="transmembrane region" description="Helical" evidence="5">
    <location>
        <begin position="186"/>
        <end position="203"/>
    </location>
</feature>
<comment type="subcellular location">
    <subcellularLocation>
        <location evidence="1">Membrane</location>
        <topology evidence="1">Multi-pass membrane protein</topology>
    </subcellularLocation>
</comment>
<dbReference type="AlphaFoldDB" id="I8X7J8"/>
<dbReference type="Proteomes" id="UP000003089">
    <property type="component" value="Unassembled WGS sequence"/>
</dbReference>
<evidence type="ECO:0000256" key="1">
    <source>
        <dbReference type="ARBA" id="ARBA00004141"/>
    </source>
</evidence>
<feature type="transmembrane region" description="Helical" evidence="5">
    <location>
        <begin position="81"/>
        <end position="103"/>
    </location>
</feature>
<evidence type="ECO:0000259" key="6">
    <source>
        <dbReference type="Pfam" id="PF04932"/>
    </source>
</evidence>
<keyword evidence="8" id="KW-1185">Reference proteome</keyword>
<keyword evidence="2 5" id="KW-0812">Transmembrane</keyword>
<dbReference type="InterPro" id="IPR051533">
    <property type="entry name" value="WaaL-like"/>
</dbReference>
<gene>
    <name evidence="7" type="ORF">HMPREF1068_03554</name>
</gene>
<feature type="transmembrane region" description="Helical" evidence="5">
    <location>
        <begin position="232"/>
        <end position="249"/>
    </location>
</feature>
<dbReference type="eggNOG" id="ENOG5033Q72">
    <property type="taxonomic scope" value="Bacteria"/>
</dbReference>
<dbReference type="InterPro" id="IPR007016">
    <property type="entry name" value="O-antigen_ligase-rel_domated"/>
</dbReference>
<reference evidence="7 8" key="1">
    <citation type="submission" date="2012-02" db="EMBL/GenBank/DDBJ databases">
        <title>The Genome Sequence of Bacteroides nordii CL02T12C05.</title>
        <authorList>
            <consortium name="The Broad Institute Genome Sequencing Platform"/>
            <person name="Earl A."/>
            <person name="Ward D."/>
            <person name="Feldgarden M."/>
            <person name="Gevers D."/>
            <person name="Zitomersky N.L."/>
            <person name="Coyne M.J."/>
            <person name="Comstock L.E."/>
            <person name="Young S.K."/>
            <person name="Zeng Q."/>
            <person name="Gargeya S."/>
            <person name="Fitzgerald M."/>
            <person name="Haas B."/>
            <person name="Abouelleil A."/>
            <person name="Alvarado L."/>
            <person name="Arachchi H.M."/>
            <person name="Berlin A."/>
            <person name="Chapman S.B."/>
            <person name="Gearin G."/>
            <person name="Goldberg J."/>
            <person name="Griggs A."/>
            <person name="Gujja S."/>
            <person name="Hansen M."/>
            <person name="Heiman D."/>
            <person name="Howarth C."/>
            <person name="Larimer J."/>
            <person name="Lui A."/>
            <person name="MacDonald P.J.P."/>
            <person name="McCowen C."/>
            <person name="Montmayeur A."/>
            <person name="Murphy C."/>
            <person name="Neiman D."/>
            <person name="Pearson M."/>
            <person name="Priest M."/>
            <person name="Roberts A."/>
            <person name="Saif S."/>
            <person name="Shea T."/>
            <person name="Sisk P."/>
            <person name="Stolte C."/>
            <person name="Sykes S."/>
            <person name="Wortman J."/>
            <person name="Nusbaum C."/>
            <person name="Birren B."/>
        </authorList>
    </citation>
    <scope>NUCLEOTIDE SEQUENCE [LARGE SCALE GENOMIC DNA]</scope>
    <source>
        <strain evidence="7 8">CL02T12C05</strain>
    </source>
</reference>
<dbReference type="GO" id="GO:0016020">
    <property type="term" value="C:membrane"/>
    <property type="evidence" value="ECO:0007669"/>
    <property type="project" value="UniProtKB-SubCell"/>
</dbReference>
<keyword evidence="4 5" id="KW-0472">Membrane</keyword>
<feature type="transmembrane region" description="Helical" evidence="5">
    <location>
        <begin position="115"/>
        <end position="134"/>
    </location>
</feature>
<evidence type="ECO:0000256" key="3">
    <source>
        <dbReference type="ARBA" id="ARBA00022989"/>
    </source>
</evidence>
<sequence length="406" mass="47245">MSKYIVLITILYVTDCLQFFKSGALLSICFYGIILLGTLSLGRELFIKKKLSKLTFALILYCFLFPLYGSYKSSIIFEQPIFMGIVSLRYLWVILFGFFLYSIKYDYRLLLLQINNINICIAIVSIIAFFFFGINHVTIEPYLFSTDSVEITSTEDSIKGAKLFTGSAMMLISYIYYLLKFMDNPNDKKIFIPFIILMVYLIFVNKGRQPLALVGIIYFIYYIRMKRLTIKRFVLGLSPIVIIIAIILYDSSFLERFFSIFEGVRTSDNSTLARLNSIESVIPYIIDNPVLGFGNLSYKFREFGFHAFFGYQFYLADIGIFGTIARGGIVLLTIYFGLYYYAYKRTKAMDNIEYRKYMRYMIVSFLVMLIFLSSDTLFSTNCIRFAFVFYPLFSTSNNINIFFKKA</sequence>
<feature type="transmembrane region" description="Helical" evidence="5">
    <location>
        <begin position="20"/>
        <end position="39"/>
    </location>
</feature>
<evidence type="ECO:0000256" key="4">
    <source>
        <dbReference type="ARBA" id="ARBA00023136"/>
    </source>
</evidence>
<dbReference type="STRING" id="997884.HMPREF1068_03554"/>
<evidence type="ECO:0000313" key="7">
    <source>
        <dbReference type="EMBL" id="EIY46087.1"/>
    </source>
</evidence>
<name>I8X7J8_9BACE</name>
<dbReference type="PATRIC" id="fig|997884.3.peg.3641"/>
<organism evidence="7 8">
    <name type="scientific">Bacteroides nordii CL02T12C05</name>
    <dbReference type="NCBI Taxonomy" id="997884"/>
    <lineage>
        <taxon>Bacteria</taxon>
        <taxon>Pseudomonadati</taxon>
        <taxon>Bacteroidota</taxon>
        <taxon>Bacteroidia</taxon>
        <taxon>Bacteroidales</taxon>
        <taxon>Bacteroidaceae</taxon>
        <taxon>Bacteroides</taxon>
    </lineage>
</organism>
<protein>
    <recommendedName>
        <fullName evidence="6">O-antigen ligase-related domain-containing protein</fullName>
    </recommendedName>
</protein>
<evidence type="ECO:0000256" key="2">
    <source>
        <dbReference type="ARBA" id="ARBA00022692"/>
    </source>
</evidence>
<proteinExistence type="predicted"/>
<accession>I8X7J8</accession>
<dbReference type="Pfam" id="PF04932">
    <property type="entry name" value="Wzy_C"/>
    <property type="match status" value="1"/>
</dbReference>
<comment type="caution">
    <text evidence="7">The sequence shown here is derived from an EMBL/GenBank/DDBJ whole genome shotgun (WGS) entry which is preliminary data.</text>
</comment>
<dbReference type="PANTHER" id="PTHR37422:SF13">
    <property type="entry name" value="LIPOPOLYSACCHARIDE BIOSYNTHESIS PROTEIN PA4999-RELATED"/>
    <property type="match status" value="1"/>
</dbReference>